<proteinExistence type="predicted"/>
<evidence type="ECO:0000313" key="1">
    <source>
        <dbReference type="EMBL" id="MBX40980.1"/>
    </source>
</evidence>
<sequence>MKCYECCNQTCTACYARLSEPWFLPFIEKATKLIGACNHGYINCDWIWISGG</sequence>
<name>A0A2P2NEY8_RHIMU</name>
<accession>A0A2P2NEY8</accession>
<dbReference type="AlphaFoldDB" id="A0A2P2NEY8"/>
<protein>
    <submittedName>
        <fullName evidence="1">Uncharacterized protein</fullName>
    </submittedName>
</protein>
<dbReference type="EMBL" id="GGEC01060496">
    <property type="protein sequence ID" value="MBX40980.1"/>
    <property type="molecule type" value="Transcribed_RNA"/>
</dbReference>
<organism evidence="1">
    <name type="scientific">Rhizophora mucronata</name>
    <name type="common">Asiatic mangrove</name>
    <dbReference type="NCBI Taxonomy" id="61149"/>
    <lineage>
        <taxon>Eukaryota</taxon>
        <taxon>Viridiplantae</taxon>
        <taxon>Streptophyta</taxon>
        <taxon>Embryophyta</taxon>
        <taxon>Tracheophyta</taxon>
        <taxon>Spermatophyta</taxon>
        <taxon>Magnoliopsida</taxon>
        <taxon>eudicotyledons</taxon>
        <taxon>Gunneridae</taxon>
        <taxon>Pentapetalae</taxon>
        <taxon>rosids</taxon>
        <taxon>fabids</taxon>
        <taxon>Malpighiales</taxon>
        <taxon>Rhizophoraceae</taxon>
        <taxon>Rhizophora</taxon>
    </lineage>
</organism>
<reference evidence="1" key="1">
    <citation type="submission" date="2018-02" db="EMBL/GenBank/DDBJ databases">
        <title>Rhizophora mucronata_Transcriptome.</title>
        <authorList>
            <person name="Meera S.P."/>
            <person name="Sreeshan A."/>
            <person name="Augustine A."/>
        </authorList>
    </citation>
    <scope>NUCLEOTIDE SEQUENCE</scope>
    <source>
        <tissue evidence="1">Leaf</tissue>
    </source>
</reference>